<dbReference type="EMBL" id="HBUF01270318">
    <property type="protein sequence ID" value="CAG6684999.1"/>
    <property type="molecule type" value="Transcribed_RNA"/>
</dbReference>
<proteinExistence type="predicted"/>
<feature type="transmembrane region" description="Helical" evidence="1">
    <location>
        <begin position="126"/>
        <end position="146"/>
    </location>
</feature>
<keyword evidence="1" id="KW-0812">Transmembrane</keyword>
<evidence type="ECO:0000256" key="1">
    <source>
        <dbReference type="SAM" id="Phobius"/>
    </source>
</evidence>
<keyword evidence="1" id="KW-1133">Transmembrane helix</keyword>
<feature type="transmembrane region" description="Helical" evidence="1">
    <location>
        <begin position="25"/>
        <end position="43"/>
    </location>
</feature>
<dbReference type="EMBL" id="HBUF01584323">
    <property type="protein sequence ID" value="CAG6771280.1"/>
    <property type="molecule type" value="Transcribed_RNA"/>
</dbReference>
<evidence type="ECO:0000313" key="2">
    <source>
        <dbReference type="EMBL" id="CAG6684999.1"/>
    </source>
</evidence>
<feature type="transmembrane region" description="Helical" evidence="1">
    <location>
        <begin position="63"/>
        <end position="86"/>
    </location>
</feature>
<name>A0A8D8TBP7_9HEMI</name>
<keyword evidence="1" id="KW-0472">Membrane</keyword>
<organism evidence="2">
    <name type="scientific">Cacopsylla melanoneura</name>
    <dbReference type="NCBI Taxonomy" id="428564"/>
    <lineage>
        <taxon>Eukaryota</taxon>
        <taxon>Metazoa</taxon>
        <taxon>Ecdysozoa</taxon>
        <taxon>Arthropoda</taxon>
        <taxon>Hexapoda</taxon>
        <taxon>Insecta</taxon>
        <taxon>Pterygota</taxon>
        <taxon>Neoptera</taxon>
        <taxon>Paraneoptera</taxon>
        <taxon>Hemiptera</taxon>
        <taxon>Sternorrhyncha</taxon>
        <taxon>Psylloidea</taxon>
        <taxon>Psyllidae</taxon>
        <taxon>Psyllinae</taxon>
        <taxon>Cacopsylla</taxon>
    </lineage>
</organism>
<dbReference type="AlphaFoldDB" id="A0A8D8TBP7"/>
<sequence length="147" mass="16962">MEEANKPQDVKEETEKNCCSGFKRWKWIAITAFLAVFTVWLIFVVGRSLNSSESTVDEVRNTLMIQSVGCLVCLCGFLLRCFIIHVAKELKKLFFILLYLLFLIGTLFYASTPTPDTAILRRLVDFHLMFLIIFLIFSFCTFCSVCF</sequence>
<accession>A0A8D8TBP7</accession>
<reference evidence="2" key="1">
    <citation type="submission" date="2021-05" db="EMBL/GenBank/DDBJ databases">
        <authorList>
            <person name="Alioto T."/>
            <person name="Alioto T."/>
            <person name="Gomez Garrido J."/>
        </authorList>
    </citation>
    <scope>NUCLEOTIDE SEQUENCE</scope>
</reference>
<feature type="transmembrane region" description="Helical" evidence="1">
    <location>
        <begin position="93"/>
        <end position="111"/>
    </location>
</feature>
<protein>
    <submittedName>
        <fullName evidence="2">Uncharacterized protein</fullName>
    </submittedName>
</protein>